<dbReference type="PANTHER" id="PTHR21666">
    <property type="entry name" value="PEPTIDASE-RELATED"/>
    <property type="match status" value="1"/>
</dbReference>
<dbReference type="Proteomes" id="UP000028549">
    <property type="component" value="Unassembled WGS sequence"/>
</dbReference>
<dbReference type="RefSeq" id="WP_029566781.1">
    <property type="nucleotide sequence ID" value="NZ_JNVC02000005.1"/>
</dbReference>
<comment type="caution">
    <text evidence="4">The sequence shown here is derived from an EMBL/GenBank/DDBJ whole genome shotgun (WGS) entry which is preliminary data.</text>
</comment>
<dbReference type="Pfam" id="PF01551">
    <property type="entry name" value="Peptidase_M23"/>
    <property type="match status" value="1"/>
</dbReference>
<dbReference type="InterPro" id="IPR050570">
    <property type="entry name" value="Cell_wall_metabolism_enzyme"/>
</dbReference>
<dbReference type="AlphaFoldDB" id="A0A084GWZ2"/>
<keyword evidence="2" id="KW-0812">Transmembrane</keyword>
<keyword evidence="2" id="KW-0472">Membrane</keyword>
<name>A0A084GWZ2_METID</name>
<dbReference type="EMBL" id="JNVC02000005">
    <property type="protein sequence ID" value="KEZ51854.1"/>
    <property type="molecule type" value="Genomic_DNA"/>
</dbReference>
<sequence>MGNRADDLRKKMAKRKRELRLGDASKRDPKPFSALPYTDDEEKYSGAAYHSYDPGSGGGRGQHPLFKPDVFMFKLLIGACLVLVSAIVFKNDSPPFEKVQHVVTGTFEEEFQFARLSKWYGEQFGDPLALIKPAADKQPASDQYTAPASGKVLETFEDNGQGVMVETSSTLVEAMNEGVVIEIGKKEESGLTVVVQHDDSTESWYGNLEEVQVSLYDFVENGKEIGKIKAAEDQKGTYYFAIKKGEQFIDPIQVISFE</sequence>
<feature type="transmembrane region" description="Helical" evidence="2">
    <location>
        <begin position="70"/>
        <end position="89"/>
    </location>
</feature>
<feature type="compositionally biased region" description="Basic and acidic residues" evidence="1">
    <location>
        <begin position="1"/>
        <end position="10"/>
    </location>
</feature>
<protein>
    <recommendedName>
        <fullName evidence="3">M23ase beta-sheet core domain-containing protein</fullName>
    </recommendedName>
</protein>
<feature type="compositionally biased region" description="Basic and acidic residues" evidence="1">
    <location>
        <begin position="19"/>
        <end position="30"/>
    </location>
</feature>
<dbReference type="GO" id="GO:0004222">
    <property type="term" value="F:metalloendopeptidase activity"/>
    <property type="evidence" value="ECO:0007669"/>
    <property type="project" value="TreeGrafter"/>
</dbReference>
<evidence type="ECO:0000313" key="5">
    <source>
        <dbReference type="Proteomes" id="UP000028549"/>
    </source>
</evidence>
<dbReference type="Gene3D" id="2.70.70.10">
    <property type="entry name" value="Glucose Permease (Domain IIA)"/>
    <property type="match status" value="1"/>
</dbReference>
<keyword evidence="5" id="KW-1185">Reference proteome</keyword>
<feature type="region of interest" description="Disordered" evidence="1">
    <location>
        <begin position="1"/>
        <end position="39"/>
    </location>
</feature>
<dbReference type="InterPro" id="IPR011055">
    <property type="entry name" value="Dup_hybrid_motif"/>
</dbReference>
<evidence type="ECO:0000256" key="1">
    <source>
        <dbReference type="SAM" id="MobiDB-lite"/>
    </source>
</evidence>
<organism evidence="4 5">
    <name type="scientific">Metabacillus indicus</name>
    <name type="common">Bacillus indicus</name>
    <dbReference type="NCBI Taxonomy" id="246786"/>
    <lineage>
        <taxon>Bacteria</taxon>
        <taxon>Bacillati</taxon>
        <taxon>Bacillota</taxon>
        <taxon>Bacilli</taxon>
        <taxon>Bacillales</taxon>
        <taxon>Bacillaceae</taxon>
        <taxon>Metabacillus</taxon>
    </lineage>
</organism>
<feature type="domain" description="M23ase beta-sheet core" evidence="3">
    <location>
        <begin position="161"/>
        <end position="251"/>
    </location>
</feature>
<accession>A0A084GWZ2</accession>
<dbReference type="STRING" id="246786.GS18_0212150"/>
<dbReference type="SUPFAM" id="SSF51261">
    <property type="entry name" value="Duplicated hybrid motif"/>
    <property type="match status" value="1"/>
</dbReference>
<dbReference type="CDD" id="cd12797">
    <property type="entry name" value="M23_peptidase"/>
    <property type="match status" value="1"/>
</dbReference>
<keyword evidence="2" id="KW-1133">Transmembrane helix</keyword>
<dbReference type="InterPro" id="IPR016047">
    <property type="entry name" value="M23ase_b-sheet_dom"/>
</dbReference>
<proteinExistence type="predicted"/>
<evidence type="ECO:0000259" key="3">
    <source>
        <dbReference type="Pfam" id="PF01551"/>
    </source>
</evidence>
<evidence type="ECO:0000256" key="2">
    <source>
        <dbReference type="SAM" id="Phobius"/>
    </source>
</evidence>
<dbReference type="PANTHER" id="PTHR21666:SF274">
    <property type="entry name" value="STAGE IV SPORULATION PROTEIN FA"/>
    <property type="match status" value="1"/>
</dbReference>
<evidence type="ECO:0000313" key="4">
    <source>
        <dbReference type="EMBL" id="KEZ51854.1"/>
    </source>
</evidence>
<gene>
    <name evidence="4" type="ORF">GS18_0212150</name>
</gene>
<dbReference type="OrthoDB" id="2986589at2"/>
<reference evidence="4 5" key="1">
    <citation type="journal article" date="2005" name="Int. J. Syst. Evol. Microbiol.">
        <title>Bacillus cibi sp. nov., isolated from jeotgal, a traditional Korean fermented seafood.</title>
        <authorList>
            <person name="Yoon J.H."/>
            <person name="Lee C.H."/>
            <person name="Oh T.K."/>
        </authorList>
    </citation>
    <scope>NUCLEOTIDE SEQUENCE [LARGE SCALE GENOMIC DNA]</scope>
    <source>
        <strain evidence="4 5">DSM 16189</strain>
    </source>
</reference>